<reference evidence="1 2" key="1">
    <citation type="submission" date="2024-01" db="EMBL/GenBank/DDBJ databases">
        <title>Genome assemblies of Stephania.</title>
        <authorList>
            <person name="Yang L."/>
        </authorList>
    </citation>
    <scope>NUCLEOTIDE SEQUENCE [LARGE SCALE GENOMIC DNA]</scope>
    <source>
        <strain evidence="1">JXDWG</strain>
        <tissue evidence="1">Leaf</tissue>
    </source>
</reference>
<dbReference type="EMBL" id="JBBNAG010000001">
    <property type="protein sequence ID" value="KAK9166189.1"/>
    <property type="molecule type" value="Genomic_DNA"/>
</dbReference>
<evidence type="ECO:0000313" key="2">
    <source>
        <dbReference type="Proteomes" id="UP001419268"/>
    </source>
</evidence>
<keyword evidence="2" id="KW-1185">Reference proteome</keyword>
<sequence length="131" mass="15305">MSHKYTTHFEGFPWNWYIFGLHYRISIYMLQNGDSASDRSPLIDWCCRCQRSFEETSTEYFYEEDRATKKVKNKELATIKQEVSQTFKSTLMGEGADMSKNPSSEGAIDEYEREYVIGPEETQRSIRGGNI</sequence>
<organism evidence="1 2">
    <name type="scientific">Stephania cephalantha</name>
    <dbReference type="NCBI Taxonomy" id="152367"/>
    <lineage>
        <taxon>Eukaryota</taxon>
        <taxon>Viridiplantae</taxon>
        <taxon>Streptophyta</taxon>
        <taxon>Embryophyta</taxon>
        <taxon>Tracheophyta</taxon>
        <taxon>Spermatophyta</taxon>
        <taxon>Magnoliopsida</taxon>
        <taxon>Ranunculales</taxon>
        <taxon>Menispermaceae</taxon>
        <taxon>Menispermoideae</taxon>
        <taxon>Cissampelideae</taxon>
        <taxon>Stephania</taxon>
    </lineage>
</organism>
<comment type="caution">
    <text evidence="1">The sequence shown here is derived from an EMBL/GenBank/DDBJ whole genome shotgun (WGS) entry which is preliminary data.</text>
</comment>
<proteinExistence type="predicted"/>
<gene>
    <name evidence="1" type="ORF">Scep_001380</name>
</gene>
<dbReference type="AlphaFoldDB" id="A0AAP0LBN1"/>
<name>A0AAP0LBN1_9MAGN</name>
<evidence type="ECO:0000313" key="1">
    <source>
        <dbReference type="EMBL" id="KAK9166189.1"/>
    </source>
</evidence>
<dbReference type="Proteomes" id="UP001419268">
    <property type="component" value="Unassembled WGS sequence"/>
</dbReference>
<accession>A0AAP0LBN1</accession>
<protein>
    <submittedName>
        <fullName evidence="1">Uncharacterized protein</fullName>
    </submittedName>
</protein>